<dbReference type="OrthoDB" id="5828483at2759"/>
<accession>A0A0D8Y0I3</accession>
<proteinExistence type="predicted"/>
<dbReference type="AlphaFoldDB" id="A0A0D8Y0I3"/>
<gene>
    <name evidence="1" type="ORF">DICVIV_04203</name>
</gene>
<reference evidence="1 2" key="1">
    <citation type="submission" date="2013-11" db="EMBL/GenBank/DDBJ databases">
        <title>Draft genome of the bovine lungworm Dictyocaulus viviparus.</title>
        <authorList>
            <person name="Mitreva M."/>
        </authorList>
    </citation>
    <scope>NUCLEOTIDE SEQUENCE [LARGE SCALE GENOMIC DNA]</scope>
    <source>
        <strain evidence="1 2">HannoverDv2000</strain>
    </source>
</reference>
<sequence length="129" mass="14321">MRFHADSIHLFIAASLGPIARFVHNGYNPVHLGSSSSPKKERFHLFEFGKDSESKVTSMFIGSSIDSCIAVDDDAEQLTNVFSLLGSMAPSRAPEICFSEDFTAIKSTEELSYTRIKLLTPEEVARDEF</sequence>
<name>A0A0D8Y0I3_DICVI</name>
<keyword evidence="2" id="KW-1185">Reference proteome</keyword>
<dbReference type="Proteomes" id="UP000053766">
    <property type="component" value="Unassembled WGS sequence"/>
</dbReference>
<evidence type="ECO:0000313" key="2">
    <source>
        <dbReference type="Proteomes" id="UP000053766"/>
    </source>
</evidence>
<protein>
    <submittedName>
        <fullName evidence="1">Uncharacterized protein</fullName>
    </submittedName>
</protein>
<dbReference type="EMBL" id="KN716227">
    <property type="protein sequence ID" value="KJH49657.1"/>
    <property type="molecule type" value="Genomic_DNA"/>
</dbReference>
<evidence type="ECO:0000313" key="1">
    <source>
        <dbReference type="EMBL" id="KJH49657.1"/>
    </source>
</evidence>
<reference evidence="2" key="2">
    <citation type="journal article" date="2016" name="Sci. Rep.">
        <title>Dictyocaulus viviparus genome, variome and transcriptome elucidate lungworm biology and support future intervention.</title>
        <authorList>
            <person name="McNulty S.N."/>
            <person name="Strube C."/>
            <person name="Rosa B.A."/>
            <person name="Martin J.C."/>
            <person name="Tyagi R."/>
            <person name="Choi Y.J."/>
            <person name="Wang Q."/>
            <person name="Hallsworth Pepin K."/>
            <person name="Zhang X."/>
            <person name="Ozersky P."/>
            <person name="Wilson R.K."/>
            <person name="Sternberg P.W."/>
            <person name="Gasser R.B."/>
            <person name="Mitreva M."/>
        </authorList>
    </citation>
    <scope>NUCLEOTIDE SEQUENCE [LARGE SCALE GENOMIC DNA]</scope>
    <source>
        <strain evidence="2">HannoverDv2000</strain>
    </source>
</reference>
<organism evidence="1 2">
    <name type="scientific">Dictyocaulus viviparus</name>
    <name type="common">Bovine lungworm</name>
    <dbReference type="NCBI Taxonomy" id="29172"/>
    <lineage>
        <taxon>Eukaryota</taxon>
        <taxon>Metazoa</taxon>
        <taxon>Ecdysozoa</taxon>
        <taxon>Nematoda</taxon>
        <taxon>Chromadorea</taxon>
        <taxon>Rhabditida</taxon>
        <taxon>Rhabditina</taxon>
        <taxon>Rhabditomorpha</taxon>
        <taxon>Strongyloidea</taxon>
        <taxon>Metastrongylidae</taxon>
        <taxon>Dictyocaulus</taxon>
    </lineage>
</organism>